<evidence type="ECO:0000259" key="3">
    <source>
        <dbReference type="PROSITE" id="PS50234"/>
    </source>
</evidence>
<evidence type="ECO:0000313" key="4">
    <source>
        <dbReference type="EMBL" id="TWJ15858.1"/>
    </source>
</evidence>
<dbReference type="InterPro" id="IPR036465">
    <property type="entry name" value="vWFA_dom_sf"/>
</dbReference>
<feature type="region of interest" description="Disordered" evidence="1">
    <location>
        <begin position="356"/>
        <end position="385"/>
    </location>
</feature>
<gene>
    <name evidence="4" type="ORF">LX16_1574</name>
</gene>
<evidence type="ECO:0000256" key="2">
    <source>
        <dbReference type="SAM" id="Phobius"/>
    </source>
</evidence>
<keyword evidence="2" id="KW-0812">Transmembrane</keyword>
<dbReference type="SUPFAM" id="SSF53850">
    <property type="entry name" value="Periplasmic binding protein-like II"/>
    <property type="match status" value="1"/>
</dbReference>
<evidence type="ECO:0000256" key="1">
    <source>
        <dbReference type="SAM" id="MobiDB-lite"/>
    </source>
</evidence>
<evidence type="ECO:0000313" key="5">
    <source>
        <dbReference type="Proteomes" id="UP000321617"/>
    </source>
</evidence>
<comment type="caution">
    <text evidence="4">The sequence shown here is derived from an EMBL/GenBank/DDBJ whole genome shotgun (WGS) entry which is preliminary data.</text>
</comment>
<dbReference type="SMART" id="SM00327">
    <property type="entry name" value="VWA"/>
    <property type="match status" value="1"/>
</dbReference>
<dbReference type="Pfam" id="PF00092">
    <property type="entry name" value="VWA"/>
    <property type="match status" value="1"/>
</dbReference>
<reference evidence="4 5" key="1">
    <citation type="journal article" date="2013" name="Stand. Genomic Sci.">
        <title>Genomic Encyclopedia of Type Strains, Phase I: The one thousand microbial genomes (KMG-I) project.</title>
        <authorList>
            <person name="Kyrpides N.C."/>
            <person name="Woyke T."/>
            <person name="Eisen J.A."/>
            <person name="Garrity G."/>
            <person name="Lilburn T.G."/>
            <person name="Beck B.J."/>
            <person name="Whitman W.B."/>
            <person name="Hugenholtz P."/>
            <person name="Klenk H.P."/>
        </authorList>
    </citation>
    <scope>NUCLEOTIDE SEQUENCE [LARGE SCALE GENOMIC DNA]</scope>
    <source>
        <strain evidence="4 5">DSM 45044</strain>
    </source>
</reference>
<keyword evidence="2" id="KW-0472">Membrane</keyword>
<dbReference type="EMBL" id="VLLL01000005">
    <property type="protein sequence ID" value="TWJ15858.1"/>
    <property type="molecule type" value="Genomic_DNA"/>
</dbReference>
<sequence length="609" mass="65954">MARGRSQPGVKTHRRGRRRRTRRRFPVAPWIVVTTIVTLVASGLVLGYTWLLGTGCSGEPIRATVVAAPDVRESLSVLARQWEGEEPSLRGQCIAVDVQEKSSAEVATKLATTWNTVTDGARPHVWIPDSSVWVQMLEAGETGALMVPDQTPYLATSPTVIAMPVPMAEAMGWSADGGGDLELTWTRLLELAEDGDWSDFGNEEWGGITLGLSSPRDSTAGMHALLSLTDVDGNGDVVDEELANVIRLKQALSQNPVDTDTLLREMAEVQEDDLNGYVSAFPALERDVWRFNNYMKTGTKLAAVYPSDGSLDADHPIVVLENVEWTDQVYQEIGRQFTEYITGEAGEAELLGEGFRDGTRRTGGETLNDTEGLTPQIEESQRGPVQPSAVSNALAAWQALNRPANVLLALDTSESMGATVSYKGEELARLEVVRRELIDALDLFGSQANIGLWDYSTAVPYSGENDYTPLVNVGEFDDAQKALITDSLQQMSPGGGSALFDTAAAAYEALQNDFNEEPGAANLVVIISDGGNEDDNGGLTLADFEARIDELSQRESRTKQVSIVTIGFGGEVDEEALRGVAEASRGLFFPAEWNDQLKPQLLNALFNAV</sequence>
<proteinExistence type="predicted"/>
<accession>A0A562VDC5</accession>
<dbReference type="SUPFAM" id="SSF53300">
    <property type="entry name" value="vWA-like"/>
    <property type="match status" value="1"/>
</dbReference>
<feature type="compositionally biased region" description="Basic residues" evidence="1">
    <location>
        <begin position="11"/>
        <end position="20"/>
    </location>
</feature>
<dbReference type="Proteomes" id="UP000321617">
    <property type="component" value="Unassembled WGS sequence"/>
</dbReference>
<organism evidence="4 5">
    <name type="scientific">Stackebrandtia albiflava</name>
    <dbReference type="NCBI Taxonomy" id="406432"/>
    <lineage>
        <taxon>Bacteria</taxon>
        <taxon>Bacillati</taxon>
        <taxon>Actinomycetota</taxon>
        <taxon>Actinomycetes</taxon>
        <taxon>Glycomycetales</taxon>
        <taxon>Glycomycetaceae</taxon>
        <taxon>Stackebrandtia</taxon>
    </lineage>
</organism>
<feature type="domain" description="VWFA" evidence="3">
    <location>
        <begin position="405"/>
        <end position="605"/>
    </location>
</feature>
<name>A0A562VDC5_9ACTN</name>
<dbReference type="AlphaFoldDB" id="A0A562VDC5"/>
<dbReference type="Pfam" id="PF13531">
    <property type="entry name" value="SBP_bac_11"/>
    <property type="match status" value="1"/>
</dbReference>
<protein>
    <submittedName>
        <fullName evidence="4">Ca-activated chloride channel family protein</fullName>
    </submittedName>
</protein>
<keyword evidence="5" id="KW-1185">Reference proteome</keyword>
<keyword evidence="2" id="KW-1133">Transmembrane helix</keyword>
<feature type="region of interest" description="Disordered" evidence="1">
    <location>
        <begin position="1"/>
        <end position="20"/>
    </location>
</feature>
<dbReference type="Gene3D" id="3.40.50.410">
    <property type="entry name" value="von Willebrand factor, type A domain"/>
    <property type="match status" value="1"/>
</dbReference>
<feature type="transmembrane region" description="Helical" evidence="2">
    <location>
        <begin position="27"/>
        <end position="51"/>
    </location>
</feature>
<dbReference type="InterPro" id="IPR002035">
    <property type="entry name" value="VWF_A"/>
</dbReference>
<dbReference type="PROSITE" id="PS50234">
    <property type="entry name" value="VWFA"/>
    <property type="match status" value="1"/>
</dbReference>